<reference evidence="2" key="1">
    <citation type="journal article" date="2020" name="Nature">
        <title>Giant virus diversity and host interactions through global metagenomics.</title>
        <authorList>
            <person name="Schulz F."/>
            <person name="Roux S."/>
            <person name="Paez-Espino D."/>
            <person name="Jungbluth S."/>
            <person name="Walsh D.A."/>
            <person name="Denef V.J."/>
            <person name="McMahon K.D."/>
            <person name="Konstantinidis K.T."/>
            <person name="Eloe-Fadrosh E.A."/>
            <person name="Kyrpides N.C."/>
            <person name="Woyke T."/>
        </authorList>
    </citation>
    <scope>NUCLEOTIDE SEQUENCE</scope>
    <source>
        <strain evidence="2">GVMAG-M-3300023179-103</strain>
    </source>
</reference>
<name>A0A6C0DY60_9ZZZZ</name>
<feature type="domain" description="Bro-N" evidence="1">
    <location>
        <begin position="11"/>
        <end position="126"/>
    </location>
</feature>
<organism evidence="2">
    <name type="scientific">viral metagenome</name>
    <dbReference type="NCBI Taxonomy" id="1070528"/>
    <lineage>
        <taxon>unclassified sequences</taxon>
        <taxon>metagenomes</taxon>
        <taxon>organismal metagenomes</taxon>
    </lineage>
</organism>
<dbReference type="EMBL" id="MN739696">
    <property type="protein sequence ID" value="QHT21694.1"/>
    <property type="molecule type" value="Genomic_DNA"/>
</dbReference>
<dbReference type="InterPro" id="IPR003497">
    <property type="entry name" value="BRO_N_domain"/>
</dbReference>
<dbReference type="PROSITE" id="PS51750">
    <property type="entry name" value="BRO_N"/>
    <property type="match status" value="1"/>
</dbReference>
<dbReference type="SMART" id="SM01040">
    <property type="entry name" value="Bro-N"/>
    <property type="match status" value="1"/>
</dbReference>
<proteinExistence type="predicted"/>
<evidence type="ECO:0000313" key="2">
    <source>
        <dbReference type="EMBL" id="QHT21694.1"/>
    </source>
</evidence>
<evidence type="ECO:0000259" key="1">
    <source>
        <dbReference type="PROSITE" id="PS51750"/>
    </source>
</evidence>
<accession>A0A6C0DY60</accession>
<dbReference type="InterPro" id="IPR018306">
    <property type="entry name" value="Phage_T5_Orf172_DNA-bd"/>
</dbReference>
<sequence length="282" mass="33136">MSNKKNNMFFMEIFNDILKINGHEISIIYDKKGNIWFGLRDIIKSLGYKNIENAITKIKITINNKKSYDKIQPPSGLGGSTSIKPHKKFIDESGLYQLLSISIKPLAKIFMNKYFTEIMPKIRETGMYILDKKSKKELDKVNKKLNSVKKSNKSLTNNQRNIIYPVGNALYVITKIINKKKYYKIGYTKNLNNRLKVYNTGEPNKILFNYFLMVKNKEIDSCIKKIMKNEEFIKNKEYYMTTLNKILKFISKCDITLNKINCGYCLKIYNFDNIKEHKCKYI</sequence>
<dbReference type="Pfam" id="PF10544">
    <property type="entry name" value="T5orf172"/>
    <property type="match status" value="1"/>
</dbReference>
<dbReference type="Pfam" id="PF02498">
    <property type="entry name" value="Bro-N"/>
    <property type="match status" value="1"/>
</dbReference>
<protein>
    <recommendedName>
        <fullName evidence="1">Bro-N domain-containing protein</fullName>
    </recommendedName>
</protein>
<dbReference type="AlphaFoldDB" id="A0A6C0DY60"/>